<organism evidence="1 2">
    <name type="scientific">Infirmifilum lucidum</name>
    <dbReference type="NCBI Taxonomy" id="2776706"/>
    <lineage>
        <taxon>Archaea</taxon>
        <taxon>Thermoproteota</taxon>
        <taxon>Thermoprotei</taxon>
        <taxon>Thermofilales</taxon>
        <taxon>Thermofilaceae</taxon>
        <taxon>Infirmifilum</taxon>
    </lineage>
</organism>
<accession>A0A7L9FH55</accession>
<dbReference type="AlphaFoldDB" id="A0A7L9FH55"/>
<dbReference type="Proteomes" id="UP000594121">
    <property type="component" value="Chromosome"/>
</dbReference>
<evidence type="ECO:0000313" key="2">
    <source>
        <dbReference type="Proteomes" id="UP000594121"/>
    </source>
</evidence>
<dbReference type="KEGG" id="thel:IG193_00450"/>
<dbReference type="InParanoid" id="A0A7L9FH55"/>
<protein>
    <submittedName>
        <fullName evidence="1">Uncharacterized protein</fullName>
    </submittedName>
</protein>
<keyword evidence="2" id="KW-1185">Reference proteome</keyword>
<reference evidence="1 2" key="1">
    <citation type="submission" date="2020-10" db="EMBL/GenBank/DDBJ databases">
        <title>Thermofilum lucidum 3507LT sp. nov. a novel member of Thermofilaceae family isolated from Chile hot spring, and proposal of description order Thermofilales.</title>
        <authorList>
            <person name="Zayulina K.S."/>
            <person name="Elcheninov A.G."/>
            <person name="Toshchakov S.V."/>
            <person name="Kublanov I.V."/>
        </authorList>
    </citation>
    <scope>NUCLEOTIDE SEQUENCE [LARGE SCALE GENOMIC DNA]</scope>
    <source>
        <strain evidence="1 2">3507LT</strain>
    </source>
</reference>
<dbReference type="EMBL" id="CP062310">
    <property type="protein sequence ID" value="QOJ78971.1"/>
    <property type="molecule type" value="Genomic_DNA"/>
</dbReference>
<proteinExistence type="predicted"/>
<gene>
    <name evidence="1" type="ORF">IG193_00450</name>
</gene>
<name>A0A7L9FH55_9CREN</name>
<sequence length="87" mass="10145">MDRIKEYVEASELLKKYVDSHIGRCPLCGGRIICDDRWCDGHVPYIYVDDEVIKIGFYCRGEDEHVILFEEKRGRGGGEEMITRSHH</sequence>
<evidence type="ECO:0000313" key="1">
    <source>
        <dbReference type="EMBL" id="QOJ78971.1"/>
    </source>
</evidence>